<dbReference type="PANTHER" id="PTHR30034">
    <property type="entry name" value="FLAGELLAR MOTOR SWITCH PROTEIN FLIM"/>
    <property type="match status" value="1"/>
</dbReference>
<keyword evidence="7" id="KW-0145">Chemotaxis</keyword>
<evidence type="ECO:0000256" key="2">
    <source>
        <dbReference type="ARBA" id="ARBA00004202"/>
    </source>
</evidence>
<keyword evidence="10" id="KW-0975">Bacterial flagellum</keyword>
<dbReference type="SUPFAM" id="SSF101801">
    <property type="entry name" value="Surface presentation of antigens (SPOA)"/>
    <property type="match status" value="2"/>
</dbReference>
<gene>
    <name evidence="12" type="ORF">ABVK25_012139</name>
</gene>
<evidence type="ECO:0000313" key="13">
    <source>
        <dbReference type="Proteomes" id="UP001590951"/>
    </source>
</evidence>
<evidence type="ECO:0000313" key="12">
    <source>
        <dbReference type="EMBL" id="KAL2045397.1"/>
    </source>
</evidence>
<keyword evidence="13" id="KW-1185">Reference proteome</keyword>
<organism evidence="12 13">
    <name type="scientific">Lepraria finkii</name>
    <dbReference type="NCBI Taxonomy" id="1340010"/>
    <lineage>
        <taxon>Eukaryota</taxon>
        <taxon>Fungi</taxon>
        <taxon>Dikarya</taxon>
        <taxon>Ascomycota</taxon>
        <taxon>Pezizomycotina</taxon>
        <taxon>Lecanoromycetes</taxon>
        <taxon>OSLEUM clade</taxon>
        <taxon>Lecanoromycetidae</taxon>
        <taxon>Lecanorales</taxon>
        <taxon>Lecanorineae</taxon>
        <taxon>Stereocaulaceae</taxon>
        <taxon>Lepraria</taxon>
    </lineage>
</organism>
<dbReference type="InterPro" id="IPR028976">
    <property type="entry name" value="CheC-like_sf"/>
</dbReference>
<evidence type="ECO:0000259" key="11">
    <source>
        <dbReference type="Pfam" id="PF01052"/>
    </source>
</evidence>
<name>A0ABR4AHZ3_9LECA</name>
<keyword evidence="9" id="KW-0472">Membrane</keyword>
<protein>
    <recommendedName>
        <fullName evidence="5">Flagellar motor switch protein FliM</fullName>
    </recommendedName>
</protein>
<evidence type="ECO:0000256" key="8">
    <source>
        <dbReference type="ARBA" id="ARBA00022779"/>
    </source>
</evidence>
<evidence type="ECO:0000256" key="9">
    <source>
        <dbReference type="ARBA" id="ARBA00023136"/>
    </source>
</evidence>
<evidence type="ECO:0000256" key="10">
    <source>
        <dbReference type="ARBA" id="ARBA00023143"/>
    </source>
</evidence>
<dbReference type="InterPro" id="IPR036429">
    <property type="entry name" value="SpoA-like_sf"/>
</dbReference>
<reference evidence="12 13" key="1">
    <citation type="submission" date="2024-09" db="EMBL/GenBank/DDBJ databases">
        <title>Rethinking Asexuality: The Enigmatic Case of Functional Sexual Genes in Lepraria (Stereocaulaceae).</title>
        <authorList>
            <person name="Doellman M."/>
            <person name="Sun Y."/>
            <person name="Barcenas-Pena A."/>
            <person name="Lumbsch H.T."/>
            <person name="Grewe F."/>
        </authorList>
    </citation>
    <scope>NUCLEOTIDE SEQUENCE [LARGE SCALE GENOMIC DNA]</scope>
    <source>
        <strain evidence="12 13">Grewe 0041</strain>
    </source>
</reference>
<evidence type="ECO:0000256" key="1">
    <source>
        <dbReference type="ARBA" id="ARBA00004117"/>
    </source>
</evidence>
<keyword evidence="6" id="KW-1003">Cell membrane</keyword>
<feature type="domain" description="Flagellar motor switch protein FliN-like C-terminal" evidence="11">
    <location>
        <begin position="247"/>
        <end position="313"/>
    </location>
</feature>
<evidence type="ECO:0000256" key="6">
    <source>
        <dbReference type="ARBA" id="ARBA00022475"/>
    </source>
</evidence>
<evidence type="ECO:0000256" key="7">
    <source>
        <dbReference type="ARBA" id="ARBA00022500"/>
    </source>
</evidence>
<dbReference type="InterPro" id="IPR001689">
    <property type="entry name" value="Flag_FliM"/>
</dbReference>
<dbReference type="InterPro" id="IPR001172">
    <property type="entry name" value="FliN_T3SS_HrcQb"/>
</dbReference>
<dbReference type="Proteomes" id="UP001590951">
    <property type="component" value="Unassembled WGS sequence"/>
</dbReference>
<feature type="domain" description="Flagellar motor switch protein FliN-like C-terminal" evidence="11">
    <location>
        <begin position="515"/>
        <end position="584"/>
    </location>
</feature>
<evidence type="ECO:0000256" key="4">
    <source>
        <dbReference type="ARBA" id="ARBA00011049"/>
    </source>
</evidence>
<dbReference type="EMBL" id="JBHFEH010000147">
    <property type="protein sequence ID" value="KAL2045397.1"/>
    <property type="molecule type" value="Genomic_DNA"/>
</dbReference>
<sequence>MSEDQVAALVAAAKEGQLPDVDAQAPVSRRRRVRKIDFTRPSKFTTDQQRRLERAHENFCRGFSTRMSAELRAPISVEIIDTAQLTWANALEEVPERSVFGIIDVTPIDGQMLITAELTLLLGLLERVLGGQTGDRPTERTLTDVDRALVSRIFQTLLDELSISYNDVAELKFRLVDVETERPPAQLAPFSEPTLAMTFEFKAGQMSSTMVLLIPHRAIEPVLRTSAPLEQDTALAADAAVAVTDAMGEVVVQLRAEVGSVDMPLGKVLALRPGDILRLDGATEEGAVTLYADAVGLHRAKLGRNGRRRASTVAAVAAALEAYCPGAVTTHPPAIIEGEEDPVAGIEVPAVVVDVSYVGGVTGGNLFLMPLPAARALAAAMGGDEAATAGADADAPAELTELELSAAGEATNQMMAAAAVAPTAILGQEVEIAAPETRVITSAGDALAPKDPATSVVSVAIDLLGHSCRLVQLIPHAFVVRMTRALDDLEADQPAAGEDGGPHSSHGTAVMPSDLLDGVGVRVAAELGRVSMTIRRAVSLAPGAVVELDRELEDPIDLYVNGRRFATGRLVTLEGDEWAVSIDTVAFDVTPGQGD</sequence>
<dbReference type="PRINTS" id="PR00956">
    <property type="entry name" value="FLGMOTORFLIN"/>
</dbReference>
<comment type="similarity">
    <text evidence="3">Belongs to the FliN/MopA/SpaO family.</text>
</comment>
<evidence type="ECO:0000256" key="5">
    <source>
        <dbReference type="ARBA" id="ARBA00021898"/>
    </source>
</evidence>
<keyword evidence="8" id="KW-0283">Flagellar rotation</keyword>
<dbReference type="PANTHER" id="PTHR30034:SF6">
    <property type="entry name" value="YOP PROTEINS TRANSLOCATION PROTEIN Q"/>
    <property type="match status" value="1"/>
</dbReference>
<evidence type="ECO:0000256" key="3">
    <source>
        <dbReference type="ARBA" id="ARBA00009226"/>
    </source>
</evidence>
<dbReference type="SUPFAM" id="SSF103039">
    <property type="entry name" value="CheC-like"/>
    <property type="match status" value="2"/>
</dbReference>
<dbReference type="Gene3D" id="3.40.1550.10">
    <property type="entry name" value="CheC-like"/>
    <property type="match status" value="2"/>
</dbReference>
<comment type="caution">
    <text evidence="12">The sequence shown here is derived from an EMBL/GenBank/DDBJ whole genome shotgun (WGS) entry which is preliminary data.</text>
</comment>
<comment type="similarity">
    <text evidence="4">Belongs to the FliM family.</text>
</comment>
<dbReference type="Gene3D" id="2.30.330.10">
    <property type="entry name" value="SpoA-like"/>
    <property type="match status" value="2"/>
</dbReference>
<dbReference type="Pfam" id="PF01052">
    <property type="entry name" value="FliMN_C"/>
    <property type="match status" value="2"/>
</dbReference>
<dbReference type="InterPro" id="IPR001543">
    <property type="entry name" value="FliN-like_C"/>
</dbReference>
<comment type="subcellular location">
    <subcellularLocation>
        <location evidence="1">Bacterial flagellum basal body</location>
    </subcellularLocation>
    <subcellularLocation>
        <location evidence="2">Cell membrane</location>
        <topology evidence="2">Peripheral membrane protein</topology>
    </subcellularLocation>
</comment>
<accession>A0ABR4AHZ3</accession>
<proteinExistence type="inferred from homology"/>
<dbReference type="Pfam" id="PF02154">
    <property type="entry name" value="FliM"/>
    <property type="match status" value="1"/>
</dbReference>
<dbReference type="CDD" id="cd17908">
    <property type="entry name" value="FliM"/>
    <property type="match status" value="1"/>
</dbReference>